<gene>
    <name evidence="2" type="ORF">GII31_03160</name>
</gene>
<organism evidence="2 3">
    <name type="scientific">Gordonia pseudamarae</name>
    <dbReference type="NCBI Taxonomy" id="2831662"/>
    <lineage>
        <taxon>Bacteria</taxon>
        <taxon>Bacillati</taxon>
        <taxon>Actinomycetota</taxon>
        <taxon>Actinomycetes</taxon>
        <taxon>Mycobacteriales</taxon>
        <taxon>Gordoniaceae</taxon>
        <taxon>Gordonia</taxon>
    </lineage>
</organism>
<dbReference type="EMBL" id="CP045809">
    <property type="protein sequence ID" value="QHN34055.1"/>
    <property type="molecule type" value="Genomic_DNA"/>
</dbReference>
<keyword evidence="3" id="KW-1185">Reference proteome</keyword>
<dbReference type="Proteomes" id="UP001059836">
    <property type="component" value="Chromosome"/>
</dbReference>
<reference evidence="2" key="1">
    <citation type="journal article" date="2021" name="Nat. Microbiol.">
        <title>Cocultivation of an ultrasmall environmental parasitic bacterium with lytic ability against bacteria associated with wastewater foams.</title>
        <authorList>
            <person name="Batinovic S."/>
            <person name="Rose J.J.A."/>
            <person name="Ratcliffe J."/>
            <person name="Seviour R.J."/>
            <person name="Petrovski S."/>
        </authorList>
    </citation>
    <scope>NUCLEOTIDE SEQUENCE</scope>
    <source>
        <strain evidence="2">CON9</strain>
    </source>
</reference>
<dbReference type="SUPFAM" id="SSF53300">
    <property type="entry name" value="vWA-like"/>
    <property type="match status" value="1"/>
</dbReference>
<evidence type="ECO:0000259" key="1">
    <source>
        <dbReference type="PROSITE" id="PS50234"/>
    </source>
</evidence>
<dbReference type="SMART" id="SM00327">
    <property type="entry name" value="VWA"/>
    <property type="match status" value="1"/>
</dbReference>
<name>A0ABX6IFJ2_9ACTN</name>
<dbReference type="Pfam" id="PF00092">
    <property type="entry name" value="VWA"/>
    <property type="match status" value="1"/>
</dbReference>
<proteinExistence type="predicted"/>
<feature type="domain" description="VWFA" evidence="1">
    <location>
        <begin position="334"/>
        <end position="531"/>
    </location>
</feature>
<evidence type="ECO:0000313" key="3">
    <source>
        <dbReference type="Proteomes" id="UP001059836"/>
    </source>
</evidence>
<dbReference type="InterPro" id="IPR002035">
    <property type="entry name" value="VWF_A"/>
</dbReference>
<evidence type="ECO:0000313" key="2">
    <source>
        <dbReference type="EMBL" id="QHN34055.1"/>
    </source>
</evidence>
<dbReference type="Gene3D" id="3.40.50.410">
    <property type="entry name" value="von Willebrand factor, type A domain"/>
    <property type="match status" value="1"/>
</dbReference>
<dbReference type="InterPro" id="IPR036465">
    <property type="entry name" value="vWFA_dom_sf"/>
</dbReference>
<accession>A0ABX6IFJ2</accession>
<dbReference type="PROSITE" id="PS50234">
    <property type="entry name" value="VWFA"/>
    <property type="match status" value="1"/>
</dbReference>
<dbReference type="RefSeq" id="WP_213246746.1">
    <property type="nucleotide sequence ID" value="NZ_CP045806.1"/>
</dbReference>
<protein>
    <submittedName>
        <fullName evidence="2">VWA domain-containing protein</fullName>
    </submittedName>
</protein>
<sequence length="540" mass="57521">MQARSRGRRSAGTAGTLNGAHKLTGLVLVAILVAGVFVWRSLADGCGGNREKVTVITDAAFGKALKPIADTASDNSCYDYRITELANVDVPANLSAGNSSADLWVADSLTRAQRVTQQVRIKTDIVAESLATSPVVLVGSGIGDFKDWNAIMNLANLQVGSPIETSTGEAPIIGGAAEVAAGKLNNSQFFQSMAQMAVRRHNVAEGLDNDNARLRIAASSDSPAITSEQQYLQYLRANPTVTMSSTIPASGTVMLTYPLVNTASVANRDRATTAGQALADAALSKSGRARLVDNNFRDADGHGNGDEVKVVKFDDAEQISKASQIWQAFAVPTRMLQILDTSGSMRSPAGNSTRATLVANATIEGMTLLANDAQVGMWIFGIDKGGPRQDWKEVAEVQRMDHKIGGTSHRERITTLVRSSMKNDLGGGTGLYDTTLAAYKKMLETYDPTTTNLIGLVTDGQNEDASSITRDELLAQLKVLHNPGRPVRILSIGVTDDADAESLKLIADATGGTAYIARDPTDMKGMFTREVDNLVRDFTR</sequence>
<dbReference type="Pfam" id="PF13531">
    <property type="entry name" value="SBP_bac_11"/>
    <property type="match status" value="1"/>
</dbReference>